<comment type="catalytic activity">
    <reaction evidence="3">
        <text>pretRNA = a 3'-half-tRNA molecule with a 5'-OH end + a 5'-half-tRNA molecule with a 2',3'-cyclic phosphate end + an intron with a 2',3'-cyclic phosphate and a 5'-hydroxyl terminus.</text>
        <dbReference type="EC" id="4.6.1.16"/>
    </reaction>
</comment>
<feature type="compositionally biased region" description="Low complexity" evidence="5">
    <location>
        <begin position="372"/>
        <end position="391"/>
    </location>
</feature>
<protein>
    <recommendedName>
        <fullName evidence="2">tRNA-intron lyase</fullName>
        <ecNumber evidence="2">4.6.1.16</ecNumber>
    </recommendedName>
</protein>
<dbReference type="InterPro" id="IPR006676">
    <property type="entry name" value="tRNA_splic"/>
</dbReference>
<dbReference type="InterPro" id="IPR006677">
    <property type="entry name" value="tRNA_intron_Endonuc_cat-like"/>
</dbReference>
<proteinExistence type="inferred from homology"/>
<dbReference type="GO" id="GO:0005737">
    <property type="term" value="C:cytoplasm"/>
    <property type="evidence" value="ECO:0007669"/>
    <property type="project" value="TreeGrafter"/>
</dbReference>
<evidence type="ECO:0000256" key="1">
    <source>
        <dbReference type="ARBA" id="ARBA00008078"/>
    </source>
</evidence>
<evidence type="ECO:0000256" key="2">
    <source>
        <dbReference type="ARBA" id="ARBA00012573"/>
    </source>
</evidence>
<sequence>MAETTTITAASANGAPPDATDKPVTALPPAATQQPTPPTSNRPRTPFHQIHALPIPIRTFPLPTFFPNNPISLVHLVWAWVRQVVSSPAAEPSTVHIGVWDPATGSVHVNDPKSIRVLWEQGFFGKGTLSRSEPNWMKRELGRRGASQAGNVSEERTEARREERRMAKWERAKTELEAIEQQRLEEARLHDAPSAEVADEPQPMEGAQVPEQVQLAAELQEVTEEPAHVAPVNRPVVVSTIEGARPPTGPTELLALPNSLLDLIQDPSTTCILENPKPPVGPAALLALPNSQADLTPNTASTTETPQDDKTVLNQAPVDVSLPAVNGLPNGVLVNGHTRSNGTPKHGVVMTTEASASEPSTFISMMAQVNGTTPSVPSSLPSSESISVSTPQGNGPQPPKRRKSVRFSPDVESTTFQHHDPPRLSPDGLPKSTAEVMNGNVNGSVPLPSLPSPEPTPNTVVATPVLEAAVNITEIPNKEQFQLAPEEAFFLVFAMEVLSIVDPVTLAPIPTDKLLTLFRAQSHFPPQQVGFSLQPQDAFLVNYAVYHHFRSLGWVPRHGIKFGVDWILYQRGPVFDHSEFGIMIMPSFSDKHWKETKFEAPRRSWSWLMGVNRVLSHVLKALVLVYVDVPSPATFDEAMCQGGIAAALEKYTIREVMVRRFSVNRNR</sequence>
<dbReference type="InterPro" id="IPR011856">
    <property type="entry name" value="tRNA_endonuc-like_dom_sf"/>
</dbReference>
<evidence type="ECO:0000256" key="4">
    <source>
        <dbReference type="SAM" id="Coils"/>
    </source>
</evidence>
<dbReference type="FunFam" id="3.40.1350.10:FF:000007">
    <property type="entry name" value="tRNA-splicing endonuclease subunit Sen2"/>
    <property type="match status" value="1"/>
</dbReference>
<accession>A0AA40FB36</accession>
<dbReference type="PANTHER" id="PTHR21227">
    <property type="entry name" value="TRNA-SPLICING ENDONUCLEASE SUBUNIT SEN2"/>
    <property type="match status" value="1"/>
</dbReference>
<evidence type="ECO:0000313" key="7">
    <source>
        <dbReference type="EMBL" id="KAK0754405.1"/>
    </source>
</evidence>
<keyword evidence="4" id="KW-0175">Coiled coil</keyword>
<feature type="domain" description="tRNA intron endonuclease catalytic" evidence="6">
    <location>
        <begin position="539"/>
        <end position="628"/>
    </location>
</feature>
<evidence type="ECO:0000313" key="8">
    <source>
        <dbReference type="Proteomes" id="UP001172155"/>
    </source>
</evidence>
<dbReference type="CDD" id="cd22363">
    <property type="entry name" value="tRNA-intron_lyase_C"/>
    <property type="match status" value="1"/>
</dbReference>
<feature type="compositionally biased region" description="Low complexity" evidence="5">
    <location>
        <begin position="23"/>
        <end position="34"/>
    </location>
</feature>
<dbReference type="GO" id="GO:0000379">
    <property type="term" value="P:tRNA-type intron splice site recognition and cleavage"/>
    <property type="evidence" value="ECO:0007669"/>
    <property type="project" value="TreeGrafter"/>
</dbReference>
<name>A0AA40FB36_9PEZI</name>
<dbReference type="GO" id="GO:0000213">
    <property type="term" value="F:tRNA-intron lyase activity"/>
    <property type="evidence" value="ECO:0007669"/>
    <property type="project" value="UniProtKB-EC"/>
</dbReference>
<dbReference type="GO" id="GO:0000214">
    <property type="term" value="C:tRNA-intron endonuclease complex"/>
    <property type="evidence" value="ECO:0007669"/>
    <property type="project" value="TreeGrafter"/>
</dbReference>
<gene>
    <name evidence="7" type="ORF">B0T18DRAFT_399094</name>
</gene>
<keyword evidence="8" id="KW-1185">Reference proteome</keyword>
<dbReference type="AlphaFoldDB" id="A0AA40FB36"/>
<evidence type="ECO:0000256" key="5">
    <source>
        <dbReference type="SAM" id="MobiDB-lite"/>
    </source>
</evidence>
<dbReference type="GO" id="GO:0003676">
    <property type="term" value="F:nucleic acid binding"/>
    <property type="evidence" value="ECO:0007669"/>
    <property type="project" value="InterPro"/>
</dbReference>
<feature type="region of interest" description="Disordered" evidence="5">
    <location>
        <begin position="370"/>
        <end position="455"/>
    </location>
</feature>
<comment type="similarity">
    <text evidence="1">Belongs to the tRNA-intron endonuclease family.</text>
</comment>
<feature type="compositionally biased region" description="Polar residues" evidence="5">
    <location>
        <begin position="1"/>
        <end position="11"/>
    </location>
</feature>
<evidence type="ECO:0000256" key="3">
    <source>
        <dbReference type="ARBA" id="ARBA00034031"/>
    </source>
</evidence>
<evidence type="ECO:0000259" key="6">
    <source>
        <dbReference type="Pfam" id="PF01974"/>
    </source>
</evidence>
<dbReference type="EC" id="4.6.1.16" evidence="2"/>
<feature type="region of interest" description="Disordered" evidence="5">
    <location>
        <begin position="1"/>
        <end position="45"/>
    </location>
</feature>
<reference evidence="7" key="1">
    <citation type="submission" date="2023-06" db="EMBL/GenBank/DDBJ databases">
        <title>Genome-scale phylogeny and comparative genomics of the fungal order Sordariales.</title>
        <authorList>
            <consortium name="Lawrence Berkeley National Laboratory"/>
            <person name="Hensen N."/>
            <person name="Bonometti L."/>
            <person name="Westerberg I."/>
            <person name="Brannstrom I.O."/>
            <person name="Guillou S."/>
            <person name="Cros-Aarteil S."/>
            <person name="Calhoun S."/>
            <person name="Haridas S."/>
            <person name="Kuo A."/>
            <person name="Mondo S."/>
            <person name="Pangilinan J."/>
            <person name="Riley R."/>
            <person name="LaButti K."/>
            <person name="Andreopoulos B."/>
            <person name="Lipzen A."/>
            <person name="Chen C."/>
            <person name="Yanf M."/>
            <person name="Daum C."/>
            <person name="Ng V."/>
            <person name="Clum A."/>
            <person name="Steindorff A."/>
            <person name="Ohm R."/>
            <person name="Martin F."/>
            <person name="Silar P."/>
            <person name="Natvig D."/>
            <person name="Lalanne C."/>
            <person name="Gautier V."/>
            <person name="Ament-velasquez S.L."/>
            <person name="Kruys A."/>
            <person name="Hutchinson M.I."/>
            <person name="Powell A.J."/>
            <person name="Barry K."/>
            <person name="Miller A.N."/>
            <person name="Grigoriev I.V."/>
            <person name="Debuchy R."/>
            <person name="Gladieux P."/>
            <person name="Thoren M.H."/>
            <person name="Johannesson H."/>
        </authorList>
    </citation>
    <scope>NUCLEOTIDE SEQUENCE</scope>
    <source>
        <strain evidence="7">SMH3187-1</strain>
    </source>
</reference>
<dbReference type="SUPFAM" id="SSF53032">
    <property type="entry name" value="tRNA-intron endonuclease catalytic domain-like"/>
    <property type="match status" value="1"/>
</dbReference>
<dbReference type="EMBL" id="JAUKUD010000001">
    <property type="protein sequence ID" value="KAK0754405.1"/>
    <property type="molecule type" value="Genomic_DNA"/>
</dbReference>
<dbReference type="PANTHER" id="PTHR21227:SF0">
    <property type="entry name" value="TRNA-SPLICING ENDONUCLEASE SUBUNIT SEN2"/>
    <property type="match status" value="1"/>
</dbReference>
<comment type="caution">
    <text evidence="7">The sequence shown here is derived from an EMBL/GenBank/DDBJ whole genome shotgun (WGS) entry which is preliminary data.</text>
</comment>
<dbReference type="Gene3D" id="3.40.1350.10">
    <property type="match status" value="1"/>
</dbReference>
<dbReference type="Pfam" id="PF01974">
    <property type="entry name" value="tRNA_int_endo"/>
    <property type="match status" value="1"/>
</dbReference>
<dbReference type="Proteomes" id="UP001172155">
    <property type="component" value="Unassembled WGS sequence"/>
</dbReference>
<organism evidence="7 8">
    <name type="scientific">Schizothecium vesticola</name>
    <dbReference type="NCBI Taxonomy" id="314040"/>
    <lineage>
        <taxon>Eukaryota</taxon>
        <taxon>Fungi</taxon>
        <taxon>Dikarya</taxon>
        <taxon>Ascomycota</taxon>
        <taxon>Pezizomycotina</taxon>
        <taxon>Sordariomycetes</taxon>
        <taxon>Sordariomycetidae</taxon>
        <taxon>Sordariales</taxon>
        <taxon>Schizotheciaceae</taxon>
        <taxon>Schizothecium</taxon>
    </lineage>
</organism>
<dbReference type="InterPro" id="IPR036167">
    <property type="entry name" value="tRNA_intron_Endo_cat-like_sf"/>
</dbReference>
<feature type="coiled-coil region" evidence="4">
    <location>
        <begin position="152"/>
        <end position="179"/>
    </location>
</feature>